<protein>
    <recommendedName>
        <fullName evidence="1">DUF7054 domain-containing protein</fullName>
    </recommendedName>
</protein>
<dbReference type="AlphaFoldDB" id="A0A7I8IJN0"/>
<gene>
    <name evidence="2" type="ORF">SI7747_03003635</name>
</gene>
<evidence type="ECO:0000259" key="1">
    <source>
        <dbReference type="Pfam" id="PF23156"/>
    </source>
</evidence>
<reference evidence="2 3" key="1">
    <citation type="submission" date="2019-12" db="EMBL/GenBank/DDBJ databases">
        <authorList>
            <person name="Scholz U."/>
            <person name="Mascher M."/>
            <person name="Fiebig A."/>
        </authorList>
    </citation>
    <scope>NUCLEOTIDE SEQUENCE</scope>
</reference>
<organism evidence="2">
    <name type="scientific">Spirodela intermedia</name>
    <name type="common">Intermediate duckweed</name>
    <dbReference type="NCBI Taxonomy" id="51605"/>
    <lineage>
        <taxon>Eukaryota</taxon>
        <taxon>Viridiplantae</taxon>
        <taxon>Streptophyta</taxon>
        <taxon>Embryophyta</taxon>
        <taxon>Tracheophyta</taxon>
        <taxon>Spermatophyta</taxon>
        <taxon>Magnoliopsida</taxon>
        <taxon>Liliopsida</taxon>
        <taxon>Araceae</taxon>
        <taxon>Lemnoideae</taxon>
        <taxon>Spirodela</taxon>
    </lineage>
</organism>
<accession>A0A7I8IJN0</accession>
<dbReference type="EMBL" id="LR743590">
    <property type="protein sequence ID" value="CAA2617469.1"/>
    <property type="molecule type" value="Genomic_DNA"/>
</dbReference>
<dbReference type="Pfam" id="PF23156">
    <property type="entry name" value="DUF7054"/>
    <property type="match status" value="1"/>
</dbReference>
<feature type="domain" description="DUF7054" evidence="1">
    <location>
        <begin position="49"/>
        <end position="109"/>
    </location>
</feature>
<sequence>MVGASSSASCSTAATSLAAIATASFGSCMQGWHYRCLGRGADPVRDQRGELVATVICTALRSYAREGRLPVLGSDHNEFLLFCAHSNYMDALNPNEPIGANGGRNFVLCKKQLQQLSLPVPMVVAGSTAVINAQQQYSHSMEKKAGNGGSWKAWLNKSFNFKISSH</sequence>
<proteinExistence type="predicted"/>
<dbReference type="InterPro" id="IPR055482">
    <property type="entry name" value="DUF7054"/>
</dbReference>
<name>A0A7I8IJN0_SPIIN</name>
<dbReference type="Proteomes" id="UP001189122">
    <property type="component" value="Unassembled WGS sequence"/>
</dbReference>
<evidence type="ECO:0000313" key="3">
    <source>
        <dbReference type="Proteomes" id="UP001189122"/>
    </source>
</evidence>
<dbReference type="EMBL" id="CACRZD030000003">
    <property type="protein sequence ID" value="CAA6657165.1"/>
    <property type="molecule type" value="Genomic_DNA"/>
</dbReference>
<dbReference type="PANTHER" id="PTHR33270">
    <property type="entry name" value="BNAC05G50380D PROTEIN"/>
    <property type="match status" value="1"/>
</dbReference>
<dbReference type="PANTHER" id="PTHR33270:SF18">
    <property type="entry name" value="OS02G0324700 PROTEIN"/>
    <property type="match status" value="1"/>
</dbReference>
<evidence type="ECO:0000313" key="2">
    <source>
        <dbReference type="EMBL" id="CAA2617469.1"/>
    </source>
</evidence>
<keyword evidence="3" id="KW-1185">Reference proteome</keyword>
<dbReference type="InterPro" id="IPR040358">
    <property type="entry name" value="At4g22758-like"/>
</dbReference>